<comment type="caution">
    <text evidence="2">The sequence shown here is derived from an EMBL/GenBank/DDBJ whole genome shotgun (WGS) entry which is preliminary data.</text>
</comment>
<protein>
    <submittedName>
        <fullName evidence="2">Uncharacterized protein</fullName>
    </submittedName>
</protein>
<feature type="compositionally biased region" description="Basic and acidic residues" evidence="1">
    <location>
        <begin position="1"/>
        <end position="26"/>
    </location>
</feature>
<feature type="compositionally biased region" description="Low complexity" evidence="1">
    <location>
        <begin position="151"/>
        <end position="163"/>
    </location>
</feature>
<gene>
    <name evidence="2" type="ORF">DMC30DRAFT_386974</name>
</gene>
<evidence type="ECO:0000313" key="3">
    <source>
        <dbReference type="Proteomes" id="UP000311382"/>
    </source>
</evidence>
<accession>A0A5C5G821</accession>
<feature type="compositionally biased region" description="Basic and acidic residues" evidence="1">
    <location>
        <begin position="41"/>
        <end position="56"/>
    </location>
</feature>
<feature type="region of interest" description="Disordered" evidence="1">
    <location>
        <begin position="1"/>
        <end position="63"/>
    </location>
</feature>
<organism evidence="2 3">
    <name type="scientific">Rhodotorula diobovata</name>
    <dbReference type="NCBI Taxonomy" id="5288"/>
    <lineage>
        <taxon>Eukaryota</taxon>
        <taxon>Fungi</taxon>
        <taxon>Dikarya</taxon>
        <taxon>Basidiomycota</taxon>
        <taxon>Pucciniomycotina</taxon>
        <taxon>Microbotryomycetes</taxon>
        <taxon>Sporidiobolales</taxon>
        <taxon>Sporidiobolaceae</taxon>
        <taxon>Rhodotorula</taxon>
    </lineage>
</organism>
<feature type="region of interest" description="Disordered" evidence="1">
    <location>
        <begin position="194"/>
        <end position="243"/>
    </location>
</feature>
<proteinExistence type="predicted"/>
<reference evidence="2 3" key="1">
    <citation type="submission" date="2019-03" db="EMBL/GenBank/DDBJ databases">
        <title>Rhodosporidium diobovatum UCD-FST 08-225 genome sequencing, assembly, and annotation.</title>
        <authorList>
            <person name="Fakankun I.U."/>
            <person name="Fristensky B."/>
            <person name="Levin D.B."/>
        </authorList>
    </citation>
    <scope>NUCLEOTIDE SEQUENCE [LARGE SCALE GENOMIC DNA]</scope>
    <source>
        <strain evidence="2 3">UCD-FST 08-225</strain>
    </source>
</reference>
<dbReference type="Proteomes" id="UP000311382">
    <property type="component" value="Unassembled WGS sequence"/>
</dbReference>
<keyword evidence="3" id="KW-1185">Reference proteome</keyword>
<dbReference type="AlphaFoldDB" id="A0A5C5G821"/>
<sequence>MAAGERERGAVERGERRSKGASERLKKASGRSDLLSRPLRHHECHDQESIRRESRLGRKGGSVVCGAASGPGGRVEASWAGPGSLTCLWTHCAAAQEARRRGREVQRPRGQGQAGAKNGRTALAAQARLDPARSHSQSIALQAAHDPSGQASCAPANSSPAPATRAGGKQARRSVGQGCARERLLSWKVCPHAADRAPRPWSTRASRPLFPGADGSAGMGSARGPARAGERPEWLTSECEGPV</sequence>
<evidence type="ECO:0000313" key="2">
    <source>
        <dbReference type="EMBL" id="TNY24616.1"/>
    </source>
</evidence>
<name>A0A5C5G821_9BASI</name>
<evidence type="ECO:0000256" key="1">
    <source>
        <dbReference type="SAM" id="MobiDB-lite"/>
    </source>
</evidence>
<dbReference type="EMBL" id="SOZI01000002">
    <property type="protein sequence ID" value="TNY24616.1"/>
    <property type="molecule type" value="Genomic_DNA"/>
</dbReference>
<feature type="region of interest" description="Disordered" evidence="1">
    <location>
        <begin position="99"/>
        <end position="174"/>
    </location>
</feature>